<protein>
    <submittedName>
        <fullName evidence="7">Serine/threonine protein kinase</fullName>
    </submittedName>
</protein>
<keyword evidence="7" id="KW-0723">Serine/threonine-protein kinase</keyword>
<evidence type="ECO:0000313" key="8">
    <source>
        <dbReference type="Proteomes" id="UP000273405"/>
    </source>
</evidence>
<dbReference type="PROSITE" id="PS50011">
    <property type="entry name" value="PROTEIN_KINASE_DOM"/>
    <property type="match status" value="1"/>
</dbReference>
<dbReference type="PANTHER" id="PTHR43289">
    <property type="entry name" value="MITOGEN-ACTIVATED PROTEIN KINASE KINASE KINASE 20-RELATED"/>
    <property type="match status" value="1"/>
</dbReference>
<feature type="compositionally biased region" description="Polar residues" evidence="5">
    <location>
        <begin position="400"/>
        <end position="410"/>
    </location>
</feature>
<dbReference type="CDD" id="cd14014">
    <property type="entry name" value="STKc_PknB_like"/>
    <property type="match status" value="1"/>
</dbReference>
<dbReference type="AlphaFoldDB" id="A0A3A8MZS4"/>
<keyword evidence="8" id="KW-1185">Reference proteome</keyword>
<dbReference type="GO" id="GO:0004674">
    <property type="term" value="F:protein serine/threonine kinase activity"/>
    <property type="evidence" value="ECO:0007669"/>
    <property type="project" value="UniProtKB-KW"/>
</dbReference>
<evidence type="ECO:0000313" key="7">
    <source>
        <dbReference type="EMBL" id="RKH33182.1"/>
    </source>
</evidence>
<dbReference type="InterPro" id="IPR000719">
    <property type="entry name" value="Prot_kinase_dom"/>
</dbReference>
<dbReference type="Pfam" id="PF00069">
    <property type="entry name" value="Pkinase"/>
    <property type="match status" value="1"/>
</dbReference>
<dbReference type="SUPFAM" id="SSF56112">
    <property type="entry name" value="Protein kinase-like (PK-like)"/>
    <property type="match status" value="1"/>
</dbReference>
<dbReference type="EMBL" id="RAWG01000384">
    <property type="protein sequence ID" value="RKH33182.1"/>
    <property type="molecule type" value="Genomic_DNA"/>
</dbReference>
<feature type="region of interest" description="Disordered" evidence="5">
    <location>
        <begin position="380"/>
        <end position="410"/>
    </location>
</feature>
<feature type="domain" description="Protein kinase" evidence="6">
    <location>
        <begin position="48"/>
        <end position="344"/>
    </location>
</feature>
<dbReference type="PANTHER" id="PTHR43289:SF6">
    <property type="entry name" value="SERINE_THREONINE-PROTEIN KINASE NEKL-3"/>
    <property type="match status" value="1"/>
</dbReference>
<feature type="compositionally biased region" description="Polar residues" evidence="5">
    <location>
        <begin position="1"/>
        <end position="13"/>
    </location>
</feature>
<feature type="region of interest" description="Disordered" evidence="5">
    <location>
        <begin position="1"/>
        <end position="21"/>
    </location>
</feature>
<dbReference type="Gene3D" id="1.10.510.10">
    <property type="entry name" value="Transferase(Phosphotransferase) domain 1"/>
    <property type="match status" value="1"/>
</dbReference>
<keyword evidence="1" id="KW-0808">Transferase</keyword>
<dbReference type="Proteomes" id="UP000273405">
    <property type="component" value="Unassembled WGS sequence"/>
</dbReference>
<evidence type="ECO:0000256" key="1">
    <source>
        <dbReference type="ARBA" id="ARBA00022679"/>
    </source>
</evidence>
<keyword evidence="3 7" id="KW-0418">Kinase</keyword>
<evidence type="ECO:0000256" key="2">
    <source>
        <dbReference type="ARBA" id="ARBA00022741"/>
    </source>
</evidence>
<proteinExistence type="predicted"/>
<comment type="caution">
    <text evidence="7">The sequence shown here is derived from an EMBL/GenBank/DDBJ whole genome shotgun (WGS) entry which is preliminary data.</text>
</comment>
<dbReference type="OrthoDB" id="5521996at2"/>
<sequence length="410" mass="44567">MTKATSTPSNTPTPVEDTSALRSEWSSLERAGVTLRTPSPLTVDATTYTFIKPLERRSIGEVMWLAQRSTRDGPCGLVAIKRLLGPASSPRRHRLIEEVELAFRLHHPAIAQVHHMRMHEGMPHILMEYVDGPSLDTVVSAAAARGRPVSAAFALYVAGELAEALHYAHTAKDEAGRPLGVVHRDVSPRNVRVEGRTGAVKLTHFGAAYSLLANREESPKTLLKGDVAYASPEYLFQQRPLDARSDVFSLGVTLAELLTGAHLFDLEDATRTGPVGPLRPEERPSLPLEQMQGFMDRLGPEDVQRAAAGLPESLQALLHKALRKEPTERYATAGAMRDALREALAGQPQPYGRKEAAEELGQLLSEATVIRGRAEFAEAGLFPDMQDAHELEPDGPTSPAPGSNRSGNMD</sequence>
<reference evidence="8" key="1">
    <citation type="submission" date="2018-09" db="EMBL/GenBank/DDBJ databases">
        <authorList>
            <person name="Livingstone P.G."/>
            <person name="Whitworth D.E."/>
        </authorList>
    </citation>
    <scope>NUCLEOTIDE SEQUENCE [LARGE SCALE GENOMIC DNA]</scope>
    <source>
        <strain evidence="8">CA040B</strain>
    </source>
</reference>
<dbReference type="GO" id="GO:0005524">
    <property type="term" value="F:ATP binding"/>
    <property type="evidence" value="ECO:0007669"/>
    <property type="project" value="UniProtKB-KW"/>
</dbReference>
<accession>A0A3A8MZS4</accession>
<dbReference type="RefSeq" id="WP_120629804.1">
    <property type="nucleotide sequence ID" value="NZ_RAWG01000384.1"/>
</dbReference>
<evidence type="ECO:0000256" key="5">
    <source>
        <dbReference type="SAM" id="MobiDB-lite"/>
    </source>
</evidence>
<evidence type="ECO:0000256" key="3">
    <source>
        <dbReference type="ARBA" id="ARBA00022777"/>
    </source>
</evidence>
<evidence type="ECO:0000256" key="4">
    <source>
        <dbReference type="ARBA" id="ARBA00022840"/>
    </source>
</evidence>
<gene>
    <name evidence="7" type="ORF">D7X12_36395</name>
</gene>
<name>A0A3A8MZS4_9BACT</name>
<dbReference type="InterPro" id="IPR011009">
    <property type="entry name" value="Kinase-like_dom_sf"/>
</dbReference>
<dbReference type="Gene3D" id="3.30.200.20">
    <property type="entry name" value="Phosphorylase Kinase, domain 1"/>
    <property type="match status" value="1"/>
</dbReference>
<keyword evidence="2" id="KW-0547">Nucleotide-binding</keyword>
<evidence type="ECO:0000259" key="6">
    <source>
        <dbReference type="PROSITE" id="PS50011"/>
    </source>
</evidence>
<organism evidence="7 8">
    <name type="scientific">Corallococcus sicarius</name>
    <dbReference type="NCBI Taxonomy" id="2316726"/>
    <lineage>
        <taxon>Bacteria</taxon>
        <taxon>Pseudomonadati</taxon>
        <taxon>Myxococcota</taxon>
        <taxon>Myxococcia</taxon>
        <taxon>Myxococcales</taxon>
        <taxon>Cystobacterineae</taxon>
        <taxon>Myxococcaceae</taxon>
        <taxon>Corallococcus</taxon>
    </lineage>
</organism>
<keyword evidence="4" id="KW-0067">ATP-binding</keyword>